<reference evidence="6" key="2">
    <citation type="submission" date="2020-11" db="EMBL/GenBank/DDBJ databases">
        <authorList>
            <person name="Cecchin M."/>
            <person name="Marcolungo L."/>
            <person name="Rossato M."/>
            <person name="Girolomoni L."/>
            <person name="Cosentino E."/>
            <person name="Cuine S."/>
            <person name="Li-Beisson Y."/>
            <person name="Delledonne M."/>
            <person name="Ballottari M."/>
        </authorList>
    </citation>
    <scope>NUCLEOTIDE SEQUENCE</scope>
    <source>
        <strain evidence="6">211/11P</strain>
        <tissue evidence="6">Whole cell</tissue>
    </source>
</reference>
<dbReference type="SUPFAM" id="SSF53182">
    <property type="entry name" value="Pyrrolidone carboxyl peptidase (pyroglutamate aminopeptidase)"/>
    <property type="match status" value="1"/>
</dbReference>
<sequence>MTRFVVTGFGQFCGVDENPTEALIKLLRDRLSGENARPYRVISTEVLECAGQSVREWAEHLYGGIQPETPLVVLHLGVDGTATHFKLEQQAVNEAAFRVPDQKGWQPQQQCIDDHPGLTLSSRLATSLDVAALAADLTERRHDVRVSQDAGRYVCNFTYYLSLLHTQKLRQRHGRPLHTLFLHVPPAEVVPLPRQLHLLLDLLQAIAAQLASPAPPGTAALMGPAGLGAAEGKEQARRAVLAISRGIPCNRLPCNDEEG</sequence>
<evidence type="ECO:0000256" key="3">
    <source>
        <dbReference type="ARBA" id="ARBA00022670"/>
    </source>
</evidence>
<organism evidence="6 7">
    <name type="scientific">Chlorella vulgaris</name>
    <name type="common">Green alga</name>
    <dbReference type="NCBI Taxonomy" id="3077"/>
    <lineage>
        <taxon>Eukaryota</taxon>
        <taxon>Viridiplantae</taxon>
        <taxon>Chlorophyta</taxon>
        <taxon>core chlorophytes</taxon>
        <taxon>Trebouxiophyceae</taxon>
        <taxon>Chlorellales</taxon>
        <taxon>Chlorellaceae</taxon>
        <taxon>Chlorella clade</taxon>
        <taxon>Chlorella</taxon>
    </lineage>
</organism>
<evidence type="ECO:0000256" key="2">
    <source>
        <dbReference type="ARBA" id="ARBA00022490"/>
    </source>
</evidence>
<evidence type="ECO:0000256" key="5">
    <source>
        <dbReference type="ARBA" id="ARBA00022807"/>
    </source>
</evidence>
<dbReference type="FunFam" id="3.40.630.20:FF:000003">
    <property type="entry name" value="Pyrrolidone-carboxylate peptidase isoform A"/>
    <property type="match status" value="1"/>
</dbReference>
<keyword evidence="2" id="KW-0963">Cytoplasm</keyword>
<dbReference type="Proteomes" id="UP001055712">
    <property type="component" value="Unassembled WGS sequence"/>
</dbReference>
<dbReference type="PANTHER" id="PTHR23402">
    <property type="entry name" value="PROTEASE FAMILY C15 PYROGLUTAMYL-PEPTIDASE I-RELATED"/>
    <property type="match status" value="1"/>
</dbReference>
<dbReference type="PANTHER" id="PTHR23402:SF1">
    <property type="entry name" value="PYROGLUTAMYL-PEPTIDASE I"/>
    <property type="match status" value="1"/>
</dbReference>
<keyword evidence="3" id="KW-0645">Protease</keyword>
<keyword evidence="4" id="KW-0378">Hydrolase</keyword>
<dbReference type="GO" id="GO:0006508">
    <property type="term" value="P:proteolysis"/>
    <property type="evidence" value="ECO:0007669"/>
    <property type="project" value="UniProtKB-KW"/>
</dbReference>
<evidence type="ECO:0000256" key="1">
    <source>
        <dbReference type="ARBA" id="ARBA00006641"/>
    </source>
</evidence>
<evidence type="ECO:0000256" key="4">
    <source>
        <dbReference type="ARBA" id="ARBA00022801"/>
    </source>
</evidence>
<dbReference type="Pfam" id="PF01470">
    <property type="entry name" value="Peptidase_C15"/>
    <property type="match status" value="1"/>
</dbReference>
<dbReference type="InterPro" id="IPR016125">
    <property type="entry name" value="Peptidase_C15-like"/>
</dbReference>
<accession>A0A9D4TP30</accession>
<protein>
    <recommendedName>
        <fullName evidence="8">Pyroglutamyl-peptidase I</fullName>
    </recommendedName>
</protein>
<comment type="caution">
    <text evidence="6">The sequence shown here is derived from an EMBL/GenBank/DDBJ whole genome shotgun (WGS) entry which is preliminary data.</text>
</comment>
<evidence type="ECO:0008006" key="8">
    <source>
        <dbReference type="Google" id="ProtNLM"/>
    </source>
</evidence>
<dbReference type="InterPro" id="IPR036440">
    <property type="entry name" value="Peptidase_C15-like_sf"/>
</dbReference>
<proteinExistence type="inferred from homology"/>
<dbReference type="EMBL" id="SIDB01000007">
    <property type="protein sequence ID" value="KAI3430614.1"/>
    <property type="molecule type" value="Genomic_DNA"/>
</dbReference>
<comment type="similarity">
    <text evidence="1">Belongs to the peptidase C15 family.</text>
</comment>
<gene>
    <name evidence="6" type="ORF">D9Q98_005206</name>
</gene>
<evidence type="ECO:0000313" key="7">
    <source>
        <dbReference type="Proteomes" id="UP001055712"/>
    </source>
</evidence>
<name>A0A9D4TP30_CHLVU</name>
<dbReference type="InterPro" id="IPR000816">
    <property type="entry name" value="Peptidase_C15"/>
</dbReference>
<dbReference type="GO" id="GO:0005829">
    <property type="term" value="C:cytosol"/>
    <property type="evidence" value="ECO:0007669"/>
    <property type="project" value="InterPro"/>
</dbReference>
<evidence type="ECO:0000313" key="6">
    <source>
        <dbReference type="EMBL" id="KAI3430614.1"/>
    </source>
</evidence>
<keyword evidence="5" id="KW-0788">Thiol protease</keyword>
<keyword evidence="7" id="KW-1185">Reference proteome</keyword>
<dbReference type="AlphaFoldDB" id="A0A9D4TP30"/>
<dbReference type="Gene3D" id="3.40.630.20">
    <property type="entry name" value="Peptidase C15, pyroglutamyl peptidase I-like"/>
    <property type="match status" value="1"/>
</dbReference>
<reference evidence="6" key="1">
    <citation type="journal article" date="2019" name="Plant J.">
        <title>Chlorella vulgaris genome assembly and annotation reveals the molecular basis for metabolic acclimation to high light conditions.</title>
        <authorList>
            <person name="Cecchin M."/>
            <person name="Marcolungo L."/>
            <person name="Rossato M."/>
            <person name="Girolomoni L."/>
            <person name="Cosentino E."/>
            <person name="Cuine S."/>
            <person name="Li-Beisson Y."/>
            <person name="Delledonne M."/>
            <person name="Ballottari M."/>
        </authorList>
    </citation>
    <scope>NUCLEOTIDE SEQUENCE</scope>
    <source>
        <strain evidence="6">211/11P</strain>
    </source>
</reference>
<dbReference type="GO" id="GO:0016920">
    <property type="term" value="F:pyroglutamyl-peptidase activity"/>
    <property type="evidence" value="ECO:0007669"/>
    <property type="project" value="InterPro"/>
</dbReference>
<dbReference type="CDD" id="cd00501">
    <property type="entry name" value="Peptidase_C15"/>
    <property type="match status" value="1"/>
</dbReference>
<dbReference type="OrthoDB" id="407146at2759"/>